<protein>
    <submittedName>
        <fullName evidence="2">YceI family protein</fullName>
    </submittedName>
</protein>
<dbReference type="AlphaFoldDB" id="E3I0M7"/>
<dbReference type="PANTHER" id="PTHR34406:SF1">
    <property type="entry name" value="PROTEIN YCEI"/>
    <property type="match status" value="1"/>
</dbReference>
<dbReference type="eggNOG" id="COG2353">
    <property type="taxonomic scope" value="Bacteria"/>
</dbReference>
<dbReference type="InterPro" id="IPR036761">
    <property type="entry name" value="TTHA0802/YceI-like_sf"/>
</dbReference>
<organism evidence="2 3">
    <name type="scientific">Rhodomicrobium vannielii (strain ATCC 17100 / DSM 162 / LMG 4299 / NCIMB 10020 / ATH 3.1.1)</name>
    <dbReference type="NCBI Taxonomy" id="648757"/>
    <lineage>
        <taxon>Bacteria</taxon>
        <taxon>Pseudomonadati</taxon>
        <taxon>Pseudomonadota</taxon>
        <taxon>Alphaproteobacteria</taxon>
        <taxon>Hyphomicrobiales</taxon>
        <taxon>Hyphomicrobiaceae</taxon>
        <taxon>Rhodomicrobium</taxon>
    </lineage>
</organism>
<sequence length="199" mass="21266">MSGMMRNPKSLALVLLAAAAGILLLANRQDGIRPWDRDVAFVAGAGGFTAEGSVKDYKSVVQFNPNAPEQASIHLTLDMRSTTTGFRAADEVALSEEFLDVERHPTAKLTAKGAKLISDGKYVMDAELTLKGVTKTVRIPLLVQIKEGAPVLKGAASVNRLDFGVGAEEYRGYALDKEVQLAFALVGEKLNEAISPPKP</sequence>
<gene>
    <name evidence="2" type="ordered locus">Rvan_0761</name>
</gene>
<evidence type="ECO:0000313" key="3">
    <source>
        <dbReference type="Proteomes" id="UP000001399"/>
    </source>
</evidence>
<dbReference type="Gene3D" id="2.40.128.110">
    <property type="entry name" value="Lipid/polyisoprenoid-binding, YceI-like"/>
    <property type="match status" value="1"/>
</dbReference>
<dbReference type="HOGENOM" id="CLU_1371303_0_0_5"/>
<evidence type="ECO:0000259" key="1">
    <source>
        <dbReference type="SMART" id="SM00867"/>
    </source>
</evidence>
<dbReference type="SMART" id="SM00867">
    <property type="entry name" value="YceI"/>
    <property type="match status" value="1"/>
</dbReference>
<reference evidence="3" key="1">
    <citation type="journal article" date="2011" name="J. Bacteriol.">
        <title>Genome sequences of eight morphologically diverse alphaproteobacteria.</title>
        <authorList>
            <consortium name="US DOE Joint Genome Institute"/>
            <person name="Brown P.J."/>
            <person name="Kysela D.T."/>
            <person name="Buechlein A."/>
            <person name="Hemmerich C."/>
            <person name="Brun Y.V."/>
        </authorList>
    </citation>
    <scope>NUCLEOTIDE SEQUENCE [LARGE SCALE GENOMIC DNA]</scope>
    <source>
        <strain evidence="3">ATCC 17100 / ATH 3.1.1 / DSM 162 / LMG 4299</strain>
    </source>
</reference>
<accession>E3I0M7</accession>
<keyword evidence="3" id="KW-1185">Reference proteome</keyword>
<dbReference type="SUPFAM" id="SSF101874">
    <property type="entry name" value="YceI-like"/>
    <property type="match status" value="1"/>
</dbReference>
<dbReference type="STRING" id="648757.Rvan_0761"/>
<dbReference type="KEGG" id="rva:Rvan_0761"/>
<dbReference type="InterPro" id="IPR007372">
    <property type="entry name" value="Lipid/polyisoprenoid-bd_YceI"/>
</dbReference>
<evidence type="ECO:0000313" key="2">
    <source>
        <dbReference type="EMBL" id="ADP70037.1"/>
    </source>
</evidence>
<dbReference type="EMBL" id="CP002292">
    <property type="protein sequence ID" value="ADP70037.1"/>
    <property type="molecule type" value="Genomic_DNA"/>
</dbReference>
<proteinExistence type="predicted"/>
<dbReference type="PANTHER" id="PTHR34406">
    <property type="entry name" value="PROTEIN YCEI"/>
    <property type="match status" value="1"/>
</dbReference>
<name>E3I0M7_RHOVT</name>
<dbReference type="Proteomes" id="UP000001399">
    <property type="component" value="Chromosome"/>
</dbReference>
<feature type="domain" description="Lipid/polyisoprenoid-binding YceI-like" evidence="1">
    <location>
        <begin position="34"/>
        <end position="188"/>
    </location>
</feature>
<dbReference type="Pfam" id="PF04264">
    <property type="entry name" value="YceI"/>
    <property type="match status" value="1"/>
</dbReference>